<evidence type="ECO:0000256" key="8">
    <source>
        <dbReference type="ARBA" id="ARBA00023242"/>
    </source>
</evidence>
<evidence type="ECO:0000259" key="13">
    <source>
        <dbReference type="Pfam" id="PF10283"/>
    </source>
</evidence>
<evidence type="ECO:0000256" key="4">
    <source>
        <dbReference type="ARBA" id="ARBA00022763"/>
    </source>
</evidence>
<feature type="domain" description="PBZ-type" evidence="13">
    <location>
        <begin position="11"/>
        <end position="35"/>
    </location>
</feature>
<dbReference type="Gene3D" id="3.30.870.10">
    <property type="entry name" value="Endonuclease Chain A"/>
    <property type="match status" value="2"/>
</dbReference>
<feature type="region of interest" description="Disordered" evidence="12">
    <location>
        <begin position="80"/>
        <end position="112"/>
    </location>
</feature>
<evidence type="ECO:0000256" key="2">
    <source>
        <dbReference type="ARBA" id="ARBA00010205"/>
    </source>
</evidence>
<sequence>MNDAQSSKRVKRECSYGDKCYRLNPAHFREFSHPHLESILNTYEGNGDYDIPQQYSMQRSQIIEQLNVIVEKNLYEGKIGKQSSDNAQSSTQTNEETPNTESTNVTQIKPQKIMVTKTIPQSSVTINREKVQNQEQKVRDSDYRPIVPPTRKYSEFFKVIPEKNKMAAKHDASAPYYIFYTTITDAKETHTQPYSICFQEILDSSLGELKCSLQINFMVDVSWLLAQYYFAGYSAKKLTILYGEECPDLKTISQKKPHVDAHYVTMATPFGKHHTKMMVLCYEDGSLRVVVSTANLYVDDWENRTQGLWFSPPCSELPPDAMPHDGESPTMFKRTLLRYLNHYHLPQLAFYIERVKRCDFSHINVFLIASAPGAHFDVDWGMTRVGSLLRQHCCIPPSENSHWPLLAQASSIGSYGKEPKLWLTGDFLHQFTKIKDQSQMLSSPAGLKLIYPSLENVKQSHDGLLGGGCLPYAASAHAKQPWLNQFLYQWKATHTNRNRAMPHIKSYTRVSPDNKMAAYYLLTSGNISKAAWGSINKGNKALRIMSYEAGVLLLPRFVINEDMFPLSDKTHPLIIPYDIPPIKYTSDMSPWEYIKGWGNAAVDAFPEVLANPAKRFQVPLTLRIVKDRSIHIQDLPEKGVQILKERTDSPFLCYAYLGNTVHAYIGYAYSSFTDRREPVREVNRSRALRESQSFAMTPTKLAVACVGFNSPIGIFSLFEIAFHASWRKSLFR</sequence>
<evidence type="ECO:0000256" key="9">
    <source>
        <dbReference type="PIRSR" id="PIRSR610347-1"/>
    </source>
</evidence>
<dbReference type="InterPro" id="IPR010347">
    <property type="entry name" value="Tdp1"/>
</dbReference>
<evidence type="ECO:0000313" key="15">
    <source>
        <dbReference type="Proteomes" id="UP001152562"/>
    </source>
</evidence>
<comment type="caution">
    <text evidence="14">The sequence shown here is derived from an EMBL/GenBank/DDBJ whole genome shotgun (WGS) entry which is preliminary data.</text>
</comment>
<keyword evidence="8" id="KW-0539">Nucleus</keyword>
<evidence type="ECO:0000313" key="14">
    <source>
        <dbReference type="EMBL" id="CAH4034388.1"/>
    </source>
</evidence>
<comment type="similarity">
    <text evidence="2">Belongs to the tyrosyl-DNA phosphodiesterase family.</text>
</comment>
<evidence type="ECO:0000256" key="5">
    <source>
        <dbReference type="ARBA" id="ARBA00022801"/>
    </source>
</evidence>
<dbReference type="GO" id="GO:0003690">
    <property type="term" value="F:double-stranded DNA binding"/>
    <property type="evidence" value="ECO:0007669"/>
    <property type="project" value="TreeGrafter"/>
</dbReference>
<dbReference type="SUPFAM" id="SSF56024">
    <property type="entry name" value="Phospholipase D/nuclease"/>
    <property type="match status" value="2"/>
</dbReference>
<dbReference type="Pfam" id="PF06087">
    <property type="entry name" value="Tyr-DNA_phospho"/>
    <property type="match status" value="1"/>
</dbReference>
<evidence type="ECO:0000256" key="10">
    <source>
        <dbReference type="PIRSR" id="PIRSR610347-2"/>
    </source>
</evidence>
<evidence type="ECO:0000256" key="7">
    <source>
        <dbReference type="ARBA" id="ARBA00023204"/>
    </source>
</evidence>
<keyword evidence="4" id="KW-0227">DNA damage</keyword>
<dbReference type="PANTHER" id="PTHR12415">
    <property type="entry name" value="TYROSYL-DNA PHOSPHODIESTERASE 1"/>
    <property type="match status" value="1"/>
</dbReference>
<feature type="compositionally biased region" description="Low complexity" evidence="12">
    <location>
        <begin position="89"/>
        <end position="106"/>
    </location>
</feature>
<feature type="active site" description="Proton donor/acceptor" evidence="9">
    <location>
        <position position="503"/>
    </location>
</feature>
<keyword evidence="5" id="KW-0378">Hydrolase</keyword>
<keyword evidence="6" id="KW-0269">Exonuclease</keyword>
<organism evidence="14 15">
    <name type="scientific">Pieris brassicae</name>
    <name type="common">White butterfly</name>
    <name type="synonym">Large white butterfly</name>
    <dbReference type="NCBI Taxonomy" id="7116"/>
    <lineage>
        <taxon>Eukaryota</taxon>
        <taxon>Metazoa</taxon>
        <taxon>Ecdysozoa</taxon>
        <taxon>Arthropoda</taxon>
        <taxon>Hexapoda</taxon>
        <taxon>Insecta</taxon>
        <taxon>Pterygota</taxon>
        <taxon>Neoptera</taxon>
        <taxon>Endopterygota</taxon>
        <taxon>Lepidoptera</taxon>
        <taxon>Glossata</taxon>
        <taxon>Ditrysia</taxon>
        <taxon>Papilionoidea</taxon>
        <taxon>Pieridae</taxon>
        <taxon>Pierinae</taxon>
        <taxon>Pieris</taxon>
    </lineage>
</organism>
<reference evidence="14" key="1">
    <citation type="submission" date="2022-05" db="EMBL/GenBank/DDBJ databases">
        <authorList>
            <person name="Okamura Y."/>
        </authorList>
    </citation>
    <scope>NUCLEOTIDE SEQUENCE</scope>
</reference>
<dbReference type="Pfam" id="PF10283">
    <property type="entry name" value="zf-CCHH"/>
    <property type="match status" value="1"/>
</dbReference>
<dbReference type="GO" id="GO:0006281">
    <property type="term" value="P:DNA repair"/>
    <property type="evidence" value="ECO:0007669"/>
    <property type="project" value="UniProtKB-KW"/>
</dbReference>
<feature type="site" description="Interaction with DNA" evidence="11">
    <location>
        <position position="528"/>
    </location>
</feature>
<name>A0A9P0XH73_PIEBR</name>
<feature type="active site" description="Nucleophile" evidence="9">
    <location>
        <position position="274"/>
    </location>
</feature>
<evidence type="ECO:0000256" key="6">
    <source>
        <dbReference type="ARBA" id="ARBA00022839"/>
    </source>
</evidence>
<protein>
    <recommendedName>
        <fullName evidence="13">PBZ-type domain-containing protein</fullName>
    </recommendedName>
</protein>
<dbReference type="GO" id="GO:0017005">
    <property type="term" value="F:3'-tyrosyl-DNA phosphodiesterase activity"/>
    <property type="evidence" value="ECO:0007669"/>
    <property type="project" value="TreeGrafter"/>
</dbReference>
<comment type="subcellular location">
    <subcellularLocation>
        <location evidence="1">Nucleus</location>
    </subcellularLocation>
</comment>
<dbReference type="InterPro" id="IPR019406">
    <property type="entry name" value="APLF_PBZ"/>
</dbReference>
<evidence type="ECO:0000256" key="1">
    <source>
        <dbReference type="ARBA" id="ARBA00004123"/>
    </source>
</evidence>
<dbReference type="CDD" id="cd09193">
    <property type="entry name" value="PLDc_mTdp1_1"/>
    <property type="match status" value="1"/>
</dbReference>
<dbReference type="GO" id="GO:0005634">
    <property type="term" value="C:nucleus"/>
    <property type="evidence" value="ECO:0007669"/>
    <property type="project" value="UniProtKB-SubCell"/>
</dbReference>
<proteinExistence type="inferred from homology"/>
<feature type="binding site" evidence="10">
    <location>
        <position position="276"/>
    </location>
    <ligand>
        <name>substrate</name>
    </ligand>
</feature>
<dbReference type="GO" id="GO:0003697">
    <property type="term" value="F:single-stranded DNA binding"/>
    <property type="evidence" value="ECO:0007669"/>
    <property type="project" value="TreeGrafter"/>
</dbReference>
<evidence type="ECO:0000256" key="12">
    <source>
        <dbReference type="SAM" id="MobiDB-lite"/>
    </source>
</evidence>
<dbReference type="Proteomes" id="UP001152562">
    <property type="component" value="Unassembled WGS sequence"/>
</dbReference>
<keyword evidence="15" id="KW-1185">Reference proteome</keyword>
<keyword evidence="3" id="KW-0540">Nuclease</keyword>
<feature type="binding site" evidence="10">
    <location>
        <position position="505"/>
    </location>
    <ligand>
        <name>substrate</name>
    </ligand>
</feature>
<keyword evidence="7" id="KW-0234">DNA repair</keyword>
<dbReference type="EMBL" id="CALOZG010000040">
    <property type="protein sequence ID" value="CAH4034388.1"/>
    <property type="molecule type" value="Genomic_DNA"/>
</dbReference>
<dbReference type="PANTHER" id="PTHR12415:SF0">
    <property type="entry name" value="TYROSYL-DNA PHOSPHODIESTERASE 1"/>
    <property type="match status" value="1"/>
</dbReference>
<accession>A0A9P0XH73</accession>
<evidence type="ECO:0000256" key="11">
    <source>
        <dbReference type="PIRSR" id="PIRSR610347-3"/>
    </source>
</evidence>
<dbReference type="GO" id="GO:0004527">
    <property type="term" value="F:exonuclease activity"/>
    <property type="evidence" value="ECO:0007669"/>
    <property type="project" value="UniProtKB-KW"/>
</dbReference>
<gene>
    <name evidence="14" type="ORF">PIBRA_LOCUS10572</name>
</gene>
<dbReference type="AlphaFoldDB" id="A0A9P0XH73"/>
<evidence type="ECO:0000256" key="3">
    <source>
        <dbReference type="ARBA" id="ARBA00022722"/>
    </source>
</evidence>